<dbReference type="STRING" id="929558.SMGD1_1598"/>
<evidence type="ECO:0000313" key="10">
    <source>
        <dbReference type="EMBL" id="EHP30122.1"/>
    </source>
</evidence>
<sequence length="378" mass="42091">MIAVSMSMMLSIQGLYDGMAFNMLDKNKRSGSGDISIYAKEYRIDKDIKHSVKNAQKIKEEIEQMPGVKAVVLRLKTEGLAATARKSSFASIVGMDLKDEEAFGKFSEFLKEGKIDLKKRGALIGIELAKTLKVGVGSKLIFSTQDSTGEINSISVRIRAIVQTTNISLDTNAIFVDIKYLHKFLATASGEATQIAIMGDDEKLYEALKIKYSDYDVKSFLELQPMMKQMQDLMVIFNSITFFIVMSVVFIGIFGVMYVSILDRIREFGIVLSIGMHYKYIRLQIIMESVIVGLLGYLSGAVLGAVLLLYIQSNGLDLSSFSDALEMWGYESIIYGTIKVSYFTNTFIAIITASLLSVLIPLRKIKKLNPIEVIKAEK</sequence>
<dbReference type="PANTHER" id="PTHR30489">
    <property type="entry name" value="LIPOPROTEIN-RELEASING SYSTEM TRANSMEMBRANE PROTEIN LOLE"/>
    <property type="match status" value="1"/>
</dbReference>
<name>H1FUH0_SULGG</name>
<evidence type="ECO:0000259" key="9">
    <source>
        <dbReference type="Pfam" id="PF12704"/>
    </source>
</evidence>
<evidence type="ECO:0000256" key="6">
    <source>
        <dbReference type="ARBA" id="ARBA00023136"/>
    </source>
</evidence>
<evidence type="ECO:0000256" key="4">
    <source>
        <dbReference type="ARBA" id="ARBA00022692"/>
    </source>
</evidence>
<evidence type="ECO:0000256" key="5">
    <source>
        <dbReference type="ARBA" id="ARBA00022989"/>
    </source>
</evidence>
<feature type="transmembrane region" description="Helical" evidence="7">
    <location>
        <begin position="333"/>
        <end position="360"/>
    </location>
</feature>
<reference evidence="10 11" key="1">
    <citation type="journal article" date="2012" name="Proc. Natl. Acad. Sci. U.S.A.">
        <title>Genome and physiology of a model Epsilonproteobacterium responsible for sulfide detoxification in marine oxygen depletion zones.</title>
        <authorList>
            <person name="Grote J."/>
            <person name="Schott T."/>
            <person name="Bruckner C.G."/>
            <person name="Glockner F.O."/>
            <person name="Jost G."/>
            <person name="Teeling H."/>
            <person name="Labrenz M."/>
            <person name="Jurgens K."/>
        </authorList>
    </citation>
    <scope>NUCLEOTIDE SEQUENCE [LARGE SCALE GENOMIC DNA]</scope>
    <source>
        <strain evidence="10 11">GD1</strain>
    </source>
</reference>
<keyword evidence="3" id="KW-1003">Cell membrane</keyword>
<dbReference type="InterPro" id="IPR025857">
    <property type="entry name" value="MacB_PCD"/>
</dbReference>
<evidence type="ECO:0000256" key="3">
    <source>
        <dbReference type="ARBA" id="ARBA00022475"/>
    </source>
</evidence>
<dbReference type="Pfam" id="PF02687">
    <property type="entry name" value="FtsX"/>
    <property type="match status" value="1"/>
</dbReference>
<comment type="caution">
    <text evidence="10">The sequence shown here is derived from an EMBL/GenBank/DDBJ whole genome shotgun (WGS) entry which is preliminary data.</text>
</comment>
<feature type="domain" description="ABC3 transporter permease C-terminal" evidence="8">
    <location>
        <begin position="240"/>
        <end position="370"/>
    </location>
</feature>
<dbReference type="Proteomes" id="UP000006431">
    <property type="component" value="Unassembled WGS sequence"/>
</dbReference>
<protein>
    <submittedName>
        <fullName evidence="10">Membrane protein containing DUF214, predicted permase</fullName>
    </submittedName>
</protein>
<dbReference type="eggNOG" id="COG4591">
    <property type="taxonomic scope" value="Bacteria"/>
</dbReference>
<comment type="subcellular location">
    <subcellularLocation>
        <location evidence="1">Cell membrane</location>
        <topology evidence="1">Multi-pass membrane protein</topology>
    </subcellularLocation>
</comment>
<feature type="transmembrane region" description="Helical" evidence="7">
    <location>
        <begin position="290"/>
        <end position="313"/>
    </location>
</feature>
<comment type="similarity">
    <text evidence="2">Belongs to the ABC-4 integral membrane protein family. LolC/E subfamily.</text>
</comment>
<dbReference type="Pfam" id="PF12704">
    <property type="entry name" value="MacB_PCD"/>
    <property type="match status" value="1"/>
</dbReference>
<dbReference type="EMBL" id="AFRZ01000001">
    <property type="protein sequence ID" value="EHP30122.1"/>
    <property type="molecule type" value="Genomic_DNA"/>
</dbReference>
<accession>H1FUH0</accession>
<gene>
    <name evidence="10" type="ORF">SMGD1_1598</name>
</gene>
<dbReference type="HOGENOM" id="CLU_000604_8_6_7"/>
<feature type="transmembrane region" description="Helical" evidence="7">
    <location>
        <begin position="235"/>
        <end position="259"/>
    </location>
</feature>
<keyword evidence="4 7" id="KW-0812">Transmembrane</keyword>
<dbReference type="GO" id="GO:0098797">
    <property type="term" value="C:plasma membrane protein complex"/>
    <property type="evidence" value="ECO:0007669"/>
    <property type="project" value="TreeGrafter"/>
</dbReference>
<dbReference type="PATRIC" id="fig|929558.5.peg.1589"/>
<dbReference type="GO" id="GO:0044874">
    <property type="term" value="P:lipoprotein localization to outer membrane"/>
    <property type="evidence" value="ECO:0007669"/>
    <property type="project" value="TreeGrafter"/>
</dbReference>
<evidence type="ECO:0000256" key="2">
    <source>
        <dbReference type="ARBA" id="ARBA00005236"/>
    </source>
</evidence>
<dbReference type="PANTHER" id="PTHR30489:SF0">
    <property type="entry name" value="LIPOPROTEIN-RELEASING SYSTEM TRANSMEMBRANE PROTEIN LOLE"/>
    <property type="match status" value="1"/>
</dbReference>
<evidence type="ECO:0000313" key="11">
    <source>
        <dbReference type="Proteomes" id="UP000006431"/>
    </source>
</evidence>
<dbReference type="InterPro" id="IPR051447">
    <property type="entry name" value="Lipoprotein-release_system"/>
</dbReference>
<feature type="domain" description="MacB-like periplasmic core" evidence="9">
    <location>
        <begin position="2"/>
        <end position="208"/>
    </location>
</feature>
<proteinExistence type="inferred from homology"/>
<evidence type="ECO:0000256" key="1">
    <source>
        <dbReference type="ARBA" id="ARBA00004651"/>
    </source>
</evidence>
<keyword evidence="5 7" id="KW-1133">Transmembrane helix</keyword>
<dbReference type="InterPro" id="IPR003838">
    <property type="entry name" value="ABC3_permease_C"/>
</dbReference>
<keyword evidence="6 7" id="KW-0472">Membrane</keyword>
<organism evidence="10 11">
    <name type="scientific">Sulfurimonas gotlandica (strain DSM 19862 / JCM 16533 / GD1)</name>
    <dbReference type="NCBI Taxonomy" id="929558"/>
    <lineage>
        <taxon>Bacteria</taxon>
        <taxon>Pseudomonadati</taxon>
        <taxon>Campylobacterota</taxon>
        <taxon>Epsilonproteobacteria</taxon>
        <taxon>Campylobacterales</taxon>
        <taxon>Sulfurimonadaceae</taxon>
        <taxon>Sulfurimonas</taxon>
    </lineage>
</organism>
<evidence type="ECO:0000256" key="7">
    <source>
        <dbReference type="SAM" id="Phobius"/>
    </source>
</evidence>
<evidence type="ECO:0000259" key="8">
    <source>
        <dbReference type="Pfam" id="PF02687"/>
    </source>
</evidence>
<keyword evidence="11" id="KW-1185">Reference proteome</keyword>
<dbReference type="AlphaFoldDB" id="H1FUH0"/>